<evidence type="ECO:0000313" key="8">
    <source>
        <dbReference type="Proteomes" id="UP000640426"/>
    </source>
</evidence>
<evidence type="ECO:0000259" key="6">
    <source>
        <dbReference type="PROSITE" id="PS52035"/>
    </source>
</evidence>
<comment type="similarity">
    <text evidence="2 3">Belongs to the peptidase M14 family.</text>
</comment>
<dbReference type="Gene3D" id="3.40.630.10">
    <property type="entry name" value="Zn peptidases"/>
    <property type="match status" value="1"/>
</dbReference>
<comment type="caution">
    <text evidence="3">Lacks conserved residue(s) required for the propagation of feature annotation.</text>
</comment>
<feature type="signal peptide" evidence="5">
    <location>
        <begin position="1"/>
        <end position="26"/>
    </location>
</feature>
<keyword evidence="8" id="KW-1185">Reference proteome</keyword>
<evidence type="ECO:0000256" key="3">
    <source>
        <dbReference type="PROSITE-ProRule" id="PRU01379"/>
    </source>
</evidence>
<protein>
    <submittedName>
        <fullName evidence="7">M14 family metallopeptidase</fullName>
    </submittedName>
</protein>
<feature type="region of interest" description="Disordered" evidence="4">
    <location>
        <begin position="163"/>
        <end position="187"/>
    </location>
</feature>
<evidence type="ECO:0000313" key="7">
    <source>
        <dbReference type="EMBL" id="MBJ6123387.1"/>
    </source>
</evidence>
<comment type="caution">
    <text evidence="7">The sequence shown here is derived from an EMBL/GenBank/DDBJ whole genome shotgun (WGS) entry which is preliminary data.</text>
</comment>
<evidence type="ECO:0000256" key="4">
    <source>
        <dbReference type="SAM" id="MobiDB-lite"/>
    </source>
</evidence>
<evidence type="ECO:0000256" key="1">
    <source>
        <dbReference type="ARBA" id="ARBA00001947"/>
    </source>
</evidence>
<dbReference type="Proteomes" id="UP000640426">
    <property type="component" value="Unassembled WGS sequence"/>
</dbReference>
<dbReference type="SUPFAM" id="SSF53187">
    <property type="entry name" value="Zn-dependent exopeptidases"/>
    <property type="match status" value="1"/>
</dbReference>
<proteinExistence type="inferred from homology"/>
<dbReference type="SMART" id="SM00631">
    <property type="entry name" value="Zn_pept"/>
    <property type="match status" value="1"/>
</dbReference>
<sequence>MRRLRIMTVLALAGALPAALPAAATAQERAPLPPTLPWSGPSERLIARATDPWITPVERSGFRTTPSYAETSAWLDRLVAASPLLTRETFGTTAEGRALYLIRASKGGDKPVVLIQAGIHSGEIDGKDAGLMLLRDIALHGKDDLLDRVDLVFVPILNADGHERTSPFNRPNQRGPENPGQRSTAQNINLNRDYAKADAPETQAMIRLLRRLDPMLYIDMHVSDGFDHGYDVTYTFAGWGVYTRSRHITDWLNGPFRASIDPFVRRMGHHPHFYPSAIDERDLSRGLRFAAEGPRYSTGYGDYARIPTVLVEMHSLKPYRQRVLGAYAMMEAALRHVGRDAPALRSAIAGDRADRPTELPVRWQRRDTPIDTVPFTGMALERYRSPASGEEEVRYLARPQALRLPLIGQTPVATVRLPRAWWVPVSATDVIARLDLHGIAYTRIDAAQTLDLDMARIIDPVLGPASEGRIMLSGQFRHQRRRETMPAGSVRIPYDQDRGLLAAALLEPESVDSLLAWGLFPAMLQKNGGIERFASAPMADAMLARDPALRAAFEAKLAADPAFAADGEARLAWFVDRSPYRDDRYLLYPVGREVPRD</sequence>
<feature type="chain" id="PRO_5045322524" evidence="5">
    <location>
        <begin position="27"/>
        <end position="597"/>
    </location>
</feature>
<dbReference type="PROSITE" id="PS52035">
    <property type="entry name" value="PEPTIDASE_M14"/>
    <property type="match status" value="1"/>
</dbReference>
<dbReference type="PANTHER" id="PTHR11705">
    <property type="entry name" value="PROTEASE FAMILY M14 CARBOXYPEPTIDASE A,B"/>
    <property type="match status" value="1"/>
</dbReference>
<dbReference type="PANTHER" id="PTHR11705:SF145">
    <property type="entry name" value="PEPTIDASE M14 CARBOXYPEPTIDASE A DOMAIN-CONTAINING PROTEIN"/>
    <property type="match status" value="1"/>
</dbReference>
<accession>A0ABS0XTK7</accession>
<reference evidence="8" key="1">
    <citation type="submission" date="2020-12" db="EMBL/GenBank/DDBJ databases">
        <title>Hymenobacter sp.</title>
        <authorList>
            <person name="Kim M.K."/>
        </authorList>
    </citation>
    <scope>NUCLEOTIDE SEQUENCE [LARGE SCALE GENOMIC DNA]</scope>
    <source>
        <strain evidence="8">BT553</strain>
    </source>
</reference>
<dbReference type="CDD" id="cd06241">
    <property type="entry name" value="M14-like"/>
    <property type="match status" value="1"/>
</dbReference>
<dbReference type="Pfam" id="PF00246">
    <property type="entry name" value="Peptidase_M14"/>
    <property type="match status" value="1"/>
</dbReference>
<feature type="domain" description="Peptidase M14" evidence="6">
    <location>
        <begin position="64"/>
        <end position="337"/>
    </location>
</feature>
<keyword evidence="5" id="KW-0732">Signal</keyword>
<evidence type="ECO:0000256" key="2">
    <source>
        <dbReference type="ARBA" id="ARBA00005988"/>
    </source>
</evidence>
<dbReference type="EMBL" id="JAELXS010000011">
    <property type="protein sequence ID" value="MBJ6123387.1"/>
    <property type="molecule type" value="Genomic_DNA"/>
</dbReference>
<gene>
    <name evidence="7" type="ORF">JAO74_16490</name>
</gene>
<organism evidence="7 8">
    <name type="scientific">Sphingomonas mollis</name>
    <dbReference type="NCBI Taxonomy" id="2795726"/>
    <lineage>
        <taxon>Bacteria</taxon>
        <taxon>Pseudomonadati</taxon>
        <taxon>Pseudomonadota</taxon>
        <taxon>Alphaproteobacteria</taxon>
        <taxon>Sphingomonadales</taxon>
        <taxon>Sphingomonadaceae</taxon>
        <taxon>Sphingomonas</taxon>
    </lineage>
</organism>
<comment type="cofactor">
    <cofactor evidence="1">
        <name>Zn(2+)</name>
        <dbReference type="ChEBI" id="CHEBI:29105"/>
    </cofactor>
</comment>
<evidence type="ECO:0000256" key="5">
    <source>
        <dbReference type="SAM" id="SignalP"/>
    </source>
</evidence>
<name>A0ABS0XTK7_9SPHN</name>
<dbReference type="InterPro" id="IPR000834">
    <property type="entry name" value="Peptidase_M14"/>
</dbReference>